<dbReference type="RefSeq" id="WP_119726490.1">
    <property type="nucleotide sequence ID" value="NZ_JACJII010000001.1"/>
</dbReference>
<proteinExistence type="predicted"/>
<accession>A0A7W3MUY3</accession>
<evidence type="ECO:0000313" key="2">
    <source>
        <dbReference type="Proteomes" id="UP000539313"/>
    </source>
</evidence>
<protein>
    <submittedName>
        <fullName evidence="1">Uncharacterized protein</fullName>
    </submittedName>
</protein>
<comment type="caution">
    <text evidence="1">The sequence shown here is derived from an EMBL/GenBank/DDBJ whole genome shotgun (WGS) entry which is preliminary data.</text>
</comment>
<organism evidence="1 2">
    <name type="scientific">Thermomonospora cellulosilytica</name>
    <dbReference type="NCBI Taxonomy" id="1411118"/>
    <lineage>
        <taxon>Bacteria</taxon>
        <taxon>Bacillati</taxon>
        <taxon>Actinomycetota</taxon>
        <taxon>Actinomycetes</taxon>
        <taxon>Streptosporangiales</taxon>
        <taxon>Thermomonosporaceae</taxon>
        <taxon>Thermomonospora</taxon>
    </lineage>
</organism>
<dbReference type="Proteomes" id="UP000539313">
    <property type="component" value="Unassembled WGS sequence"/>
</dbReference>
<reference evidence="1 2" key="1">
    <citation type="submission" date="2020-08" db="EMBL/GenBank/DDBJ databases">
        <title>Sequencing the genomes of 1000 actinobacteria strains.</title>
        <authorList>
            <person name="Klenk H.-P."/>
        </authorList>
    </citation>
    <scope>NUCLEOTIDE SEQUENCE [LARGE SCALE GENOMIC DNA]</scope>
    <source>
        <strain evidence="1 2">DSM 45823</strain>
    </source>
</reference>
<dbReference type="AlphaFoldDB" id="A0A7W3MUY3"/>
<gene>
    <name evidence="1" type="ORF">HNR21_001260</name>
</gene>
<dbReference type="EMBL" id="JACJII010000001">
    <property type="protein sequence ID" value="MBA9002378.1"/>
    <property type="molecule type" value="Genomic_DNA"/>
</dbReference>
<name>A0A7W3MUY3_9ACTN</name>
<sequence>MRSVRLEGPIFNVSDDPDGVIGDFLGFALSLRNDSRRYLSAEELAELFSPEGDGMRLPDVFAAYRAVEPDDVPHEFGEQVAEEAGRKELWVLTRLRYGRAPDSAVVQGPELRHLLEAAFAQRNAALGL</sequence>
<keyword evidence="2" id="KW-1185">Reference proteome</keyword>
<evidence type="ECO:0000313" key="1">
    <source>
        <dbReference type="EMBL" id="MBA9002378.1"/>
    </source>
</evidence>